<evidence type="ECO:0000313" key="5">
    <source>
        <dbReference type="EMBL" id="ABC82956.1"/>
    </source>
</evidence>
<dbReference type="eggNOG" id="COG4412">
    <property type="taxonomic scope" value="Bacteria"/>
</dbReference>
<dbReference type="SUPFAM" id="SSF52025">
    <property type="entry name" value="PA domain"/>
    <property type="match status" value="1"/>
</dbReference>
<organism evidence="5 6">
    <name type="scientific">Anaeromyxobacter dehalogenans (strain 2CP-C)</name>
    <dbReference type="NCBI Taxonomy" id="290397"/>
    <lineage>
        <taxon>Bacteria</taxon>
        <taxon>Pseudomonadati</taxon>
        <taxon>Myxococcota</taxon>
        <taxon>Myxococcia</taxon>
        <taxon>Myxococcales</taxon>
        <taxon>Cystobacterineae</taxon>
        <taxon>Anaeromyxobacteraceae</taxon>
        <taxon>Anaeromyxobacter</taxon>
    </lineage>
</organism>
<keyword evidence="2" id="KW-0325">Glycoprotein</keyword>
<keyword evidence="5" id="KW-0645">Protease</keyword>
<dbReference type="GO" id="GO:0006508">
    <property type="term" value="P:proteolysis"/>
    <property type="evidence" value="ECO:0007669"/>
    <property type="project" value="UniProtKB-KW"/>
</dbReference>
<evidence type="ECO:0000256" key="2">
    <source>
        <dbReference type="ARBA" id="ARBA00023180"/>
    </source>
</evidence>
<dbReference type="CDD" id="cd04818">
    <property type="entry name" value="PA_subtilisin_1"/>
    <property type="match status" value="1"/>
</dbReference>
<dbReference type="InterPro" id="IPR046450">
    <property type="entry name" value="PA_dom_sf"/>
</dbReference>
<feature type="signal peptide" evidence="3">
    <location>
        <begin position="1"/>
        <end position="21"/>
    </location>
</feature>
<dbReference type="EMBL" id="CP000251">
    <property type="protein sequence ID" value="ABC82956.1"/>
    <property type="molecule type" value="Genomic_DNA"/>
</dbReference>
<dbReference type="STRING" id="290397.Adeh_3188"/>
<dbReference type="Proteomes" id="UP000001935">
    <property type="component" value="Chromosome"/>
</dbReference>
<feature type="domain" description="PA" evidence="4">
    <location>
        <begin position="302"/>
        <end position="388"/>
    </location>
</feature>
<evidence type="ECO:0000256" key="1">
    <source>
        <dbReference type="ARBA" id="ARBA00022729"/>
    </source>
</evidence>
<dbReference type="Gene3D" id="3.50.30.30">
    <property type="match status" value="1"/>
</dbReference>
<keyword evidence="1 3" id="KW-0732">Signal</keyword>
<evidence type="ECO:0000259" key="4">
    <source>
        <dbReference type="Pfam" id="PF02225"/>
    </source>
</evidence>
<dbReference type="GO" id="GO:0008233">
    <property type="term" value="F:peptidase activity"/>
    <property type="evidence" value="ECO:0007669"/>
    <property type="project" value="UniProtKB-KW"/>
</dbReference>
<proteinExistence type="predicted"/>
<feature type="chain" id="PRO_5004209832" evidence="3">
    <location>
        <begin position="22"/>
        <end position="567"/>
    </location>
</feature>
<dbReference type="InterPro" id="IPR003137">
    <property type="entry name" value="PA_domain"/>
</dbReference>
<evidence type="ECO:0000313" key="6">
    <source>
        <dbReference type="Proteomes" id="UP000001935"/>
    </source>
</evidence>
<evidence type="ECO:0000256" key="3">
    <source>
        <dbReference type="SAM" id="SignalP"/>
    </source>
</evidence>
<sequence>MRARRSSLLLALLAAPLPGTALPAAQITIVNVNAPGVGFNDPTPAAPVGGNPGTTVGQQRLVAFQHAAEIWAASLDSAVEIRIQASFVPLACTASAATLGSAGAIQVFRDFPGAGFENTWYHVALANKLALADLAPGDPNTSADDIRARFNSEIGKVGCLTGTSWYYGLDTGHAASQINLVTVLLHEFAHGLGFSSFANVSTGAYLVGFGDVYSKFYFDGTTGMFRDQMTDAERQASAVNPRAVVWNGPRVTFAAPSVLTAGTPLLHVNAPAPADYQVGAASFGPAIGSPGITGDVALATDASNPTGPSPTDACTAIDPAAGVAGRIALVDRGTCGFTVKVKNAQDAGAIAVIVADNVAGGPPAGLGGADPSIVIPAVRVTLADGNALKAALAQGTVNVTLGLDLAVMAGADRDGQVLLYTPNPVQPGSSVSHWDTSASPNQLMEPAINGDLRQSVDLPHDMTRPLLRDVGWYPDGDLDGVADDAGDQCLGSDLRASVIVGGEDTGVANTLFTNGCTVADLLGRCDAAGNRGAVLSCAAHLTKALSDQGFVPVTRIGAVERAAARNP</sequence>
<dbReference type="OrthoDB" id="5377264at2"/>
<dbReference type="AlphaFoldDB" id="Q2IEE5"/>
<dbReference type="PANTHER" id="PTHR22702:SF1">
    <property type="entry name" value="PROTEASE-ASSOCIATED DOMAIN-CONTAINING PROTEIN 1"/>
    <property type="match status" value="1"/>
</dbReference>
<accession>Q2IEE5</accession>
<dbReference type="HOGENOM" id="CLU_493425_0_0_7"/>
<keyword evidence="5" id="KW-0378">Hydrolase</keyword>
<reference evidence="5" key="1">
    <citation type="submission" date="2006-01" db="EMBL/GenBank/DDBJ databases">
        <title>Complete sequence of Anaeromyxobacter dehalogenans 2CP-C.</title>
        <authorList>
            <consortium name="US DOE Joint Genome Institute"/>
            <person name="Copeland A."/>
            <person name="Lucas S."/>
            <person name="Lapidus A."/>
            <person name="Barry K."/>
            <person name="Detter J.C."/>
            <person name="Glavina T."/>
            <person name="Hammon N."/>
            <person name="Israni S."/>
            <person name="Pitluck S."/>
            <person name="Brettin T."/>
            <person name="Bruce D."/>
            <person name="Han C."/>
            <person name="Tapia R."/>
            <person name="Gilna P."/>
            <person name="Kiss H."/>
            <person name="Schmutz J."/>
            <person name="Larimer F."/>
            <person name="Land M."/>
            <person name="Kyrpides N."/>
            <person name="Anderson I."/>
            <person name="Sanford R.A."/>
            <person name="Ritalahti K.M."/>
            <person name="Thomas H.S."/>
            <person name="Kirby J.R."/>
            <person name="Zhulin I.B."/>
            <person name="Loeffler F.E."/>
            <person name="Richardson P."/>
        </authorList>
    </citation>
    <scope>NUCLEOTIDE SEQUENCE</scope>
    <source>
        <strain evidence="5">2CP-C</strain>
    </source>
</reference>
<dbReference type="Pfam" id="PF02225">
    <property type="entry name" value="PA"/>
    <property type="match status" value="1"/>
</dbReference>
<dbReference type="PANTHER" id="PTHR22702">
    <property type="entry name" value="PROTEASE-ASSOCIATED DOMAIN-CONTAINING PROTEIN"/>
    <property type="match status" value="1"/>
</dbReference>
<name>Q2IEE5_ANADE</name>
<gene>
    <name evidence="5" type="ordered locus">Adeh_3188</name>
</gene>
<dbReference type="RefSeq" id="WP_011422238.1">
    <property type="nucleotide sequence ID" value="NC_007760.1"/>
</dbReference>
<dbReference type="KEGG" id="ade:Adeh_3188"/>
<protein>
    <submittedName>
        <fullName evidence="5">Protease-associated PA</fullName>
    </submittedName>
</protein>